<dbReference type="VEuPathDB" id="FungiDB:H257_16231"/>
<dbReference type="OrthoDB" id="421038at2759"/>
<proteinExistence type="predicted"/>
<protein>
    <submittedName>
        <fullName evidence="1">Uncharacterized protein</fullName>
    </submittedName>
</protein>
<name>W4FJJ3_APHAT</name>
<dbReference type="GeneID" id="20818227"/>
<gene>
    <name evidence="1" type="ORF">H257_16231</name>
</gene>
<evidence type="ECO:0000313" key="1">
    <source>
        <dbReference type="EMBL" id="ETV67640.1"/>
    </source>
</evidence>
<dbReference type="AlphaFoldDB" id="W4FJJ3"/>
<dbReference type="STRING" id="112090.W4FJJ3"/>
<organism evidence="1">
    <name type="scientific">Aphanomyces astaci</name>
    <name type="common">Crayfish plague agent</name>
    <dbReference type="NCBI Taxonomy" id="112090"/>
    <lineage>
        <taxon>Eukaryota</taxon>
        <taxon>Sar</taxon>
        <taxon>Stramenopiles</taxon>
        <taxon>Oomycota</taxon>
        <taxon>Saprolegniomycetes</taxon>
        <taxon>Saprolegniales</taxon>
        <taxon>Verrucalvaceae</taxon>
        <taxon>Aphanomyces</taxon>
    </lineage>
</organism>
<dbReference type="EMBL" id="KI913195">
    <property type="protein sequence ID" value="ETV67640.1"/>
    <property type="molecule type" value="Genomic_DNA"/>
</dbReference>
<sequence length="115" mass="13079">MQVQQVPRIQFLADAFKTTKPSTVNSKSFVPTRTTTMTCPANFPTVALPPTRKVPILECSVYQPKCNGGLANKQQRYMPDNTTGVAKLQMDSNLAFKFFPIDRAMWMDYNRRDDL</sequence>
<dbReference type="RefSeq" id="XP_009842897.1">
    <property type="nucleotide sequence ID" value="XM_009844595.1"/>
</dbReference>
<reference evidence="1" key="1">
    <citation type="submission" date="2013-12" db="EMBL/GenBank/DDBJ databases">
        <title>The Genome Sequence of Aphanomyces astaci APO3.</title>
        <authorList>
            <consortium name="The Broad Institute Genomics Platform"/>
            <person name="Russ C."/>
            <person name="Tyler B."/>
            <person name="van West P."/>
            <person name="Dieguez-Uribeondo J."/>
            <person name="Young S.K."/>
            <person name="Zeng Q."/>
            <person name="Gargeya S."/>
            <person name="Fitzgerald M."/>
            <person name="Abouelleil A."/>
            <person name="Alvarado L."/>
            <person name="Chapman S.B."/>
            <person name="Gainer-Dewar J."/>
            <person name="Goldberg J."/>
            <person name="Griggs A."/>
            <person name="Gujja S."/>
            <person name="Hansen M."/>
            <person name="Howarth C."/>
            <person name="Imamovic A."/>
            <person name="Ireland A."/>
            <person name="Larimer J."/>
            <person name="McCowan C."/>
            <person name="Murphy C."/>
            <person name="Pearson M."/>
            <person name="Poon T.W."/>
            <person name="Priest M."/>
            <person name="Roberts A."/>
            <person name="Saif S."/>
            <person name="Shea T."/>
            <person name="Sykes S."/>
            <person name="Wortman J."/>
            <person name="Nusbaum C."/>
            <person name="Birren B."/>
        </authorList>
    </citation>
    <scope>NUCLEOTIDE SEQUENCE [LARGE SCALE GENOMIC DNA]</scope>
    <source>
        <strain evidence="1">APO3</strain>
    </source>
</reference>
<accession>W4FJJ3</accession>